<dbReference type="Proteomes" id="UP000095751">
    <property type="component" value="Unassembled WGS sequence"/>
</dbReference>
<evidence type="ECO:0000256" key="4">
    <source>
        <dbReference type="ARBA" id="ARBA00023002"/>
    </source>
</evidence>
<dbReference type="Gene3D" id="3.50.50.60">
    <property type="entry name" value="FAD/NAD(P)-binding domain"/>
    <property type="match status" value="1"/>
</dbReference>
<name>A0A1E7FUK6_9STRA</name>
<proteinExistence type="predicted"/>
<organism evidence="6 7">
    <name type="scientific">Fragilariopsis cylindrus CCMP1102</name>
    <dbReference type="NCBI Taxonomy" id="635003"/>
    <lineage>
        <taxon>Eukaryota</taxon>
        <taxon>Sar</taxon>
        <taxon>Stramenopiles</taxon>
        <taxon>Ochrophyta</taxon>
        <taxon>Bacillariophyta</taxon>
        <taxon>Bacillariophyceae</taxon>
        <taxon>Bacillariophycidae</taxon>
        <taxon>Bacillariales</taxon>
        <taxon>Bacillariaceae</taxon>
        <taxon>Fragilariopsis</taxon>
    </lineage>
</organism>
<dbReference type="PRINTS" id="PR00420">
    <property type="entry name" value="RNGMNOXGNASE"/>
</dbReference>
<feature type="transmembrane region" description="Helical" evidence="5">
    <location>
        <begin position="327"/>
        <end position="349"/>
    </location>
</feature>
<keyword evidence="2" id="KW-0285">Flavoprotein</keyword>
<sequence length="411" mass="45797">MPVKFDNDDDDNQSHAVVDIYRCQGKKGDEVDCEVDPIDRISTDLLIAADGTSRTIANYMEETDQRERKSMNLIQRLFAGKPFSVTRYIDDNRRVYKSIPMKLPKDWRPDLNYSARSKDGGMNIDALPANRDGSYCGILLLKEDDPMAQANVDPETLRGFLNEKLPQFSSMLDDKVVAQVAKKHPSFLPSFRSVGPRLNQGDHILILGDCAHTVKPYFGLGANSALEDVSIFSDCIDDSNENMIDAVHEFSRRRAKDSETLVRISRELDRPGILGTVTFIIPIILDAIFNKINPKLFAPNIISMLQRDDMTFNQVARRKRLDRTVQVAVLASLMTGATWMAKFVVAAIAKAIGRRSSTVSLVLAGITAGMIYSKKSLTQYLNSDMAPADVLAKMKSPITEDGETLEKDVKA</sequence>
<dbReference type="AlphaFoldDB" id="A0A1E7FUK6"/>
<dbReference type="OrthoDB" id="10053569at2759"/>
<dbReference type="SUPFAM" id="SSF51905">
    <property type="entry name" value="FAD/NAD(P)-binding domain"/>
    <property type="match status" value="1"/>
</dbReference>
<dbReference type="PANTHER" id="PTHR46028:SF2">
    <property type="entry name" value="KYNURENINE 3-MONOOXYGENASE"/>
    <property type="match status" value="1"/>
</dbReference>
<evidence type="ECO:0000256" key="2">
    <source>
        <dbReference type="ARBA" id="ARBA00022630"/>
    </source>
</evidence>
<dbReference type="KEGG" id="fcy:FRACYDRAFT_231987"/>
<comment type="cofactor">
    <cofactor evidence="1">
        <name>FAD</name>
        <dbReference type="ChEBI" id="CHEBI:57692"/>
    </cofactor>
</comment>
<evidence type="ECO:0008006" key="8">
    <source>
        <dbReference type="Google" id="ProtNLM"/>
    </source>
</evidence>
<keyword evidence="3" id="KW-0274">FAD</keyword>
<dbReference type="GO" id="GO:0070189">
    <property type="term" value="P:kynurenine metabolic process"/>
    <property type="evidence" value="ECO:0007669"/>
    <property type="project" value="TreeGrafter"/>
</dbReference>
<evidence type="ECO:0000256" key="3">
    <source>
        <dbReference type="ARBA" id="ARBA00022827"/>
    </source>
</evidence>
<dbReference type="InterPro" id="IPR036188">
    <property type="entry name" value="FAD/NAD-bd_sf"/>
</dbReference>
<evidence type="ECO:0000313" key="7">
    <source>
        <dbReference type="Proteomes" id="UP000095751"/>
    </source>
</evidence>
<evidence type="ECO:0000256" key="5">
    <source>
        <dbReference type="SAM" id="Phobius"/>
    </source>
</evidence>
<feature type="transmembrane region" description="Helical" evidence="5">
    <location>
        <begin position="355"/>
        <end position="373"/>
    </location>
</feature>
<keyword evidence="5" id="KW-1133">Transmembrane helix</keyword>
<dbReference type="PANTHER" id="PTHR46028">
    <property type="entry name" value="KYNURENINE 3-MONOOXYGENASE"/>
    <property type="match status" value="1"/>
</dbReference>
<keyword evidence="7" id="KW-1185">Reference proteome</keyword>
<keyword evidence="4" id="KW-0560">Oxidoreductase</keyword>
<dbReference type="GO" id="GO:0004502">
    <property type="term" value="F:kynurenine 3-monooxygenase activity"/>
    <property type="evidence" value="ECO:0007669"/>
    <property type="project" value="TreeGrafter"/>
</dbReference>
<dbReference type="EMBL" id="KV784353">
    <property type="protein sequence ID" value="OEU21841.1"/>
    <property type="molecule type" value="Genomic_DNA"/>
</dbReference>
<evidence type="ECO:0000313" key="6">
    <source>
        <dbReference type="EMBL" id="OEU21841.1"/>
    </source>
</evidence>
<keyword evidence="5" id="KW-0812">Transmembrane</keyword>
<gene>
    <name evidence="6" type="ORF">FRACYDRAFT_231987</name>
</gene>
<keyword evidence="5" id="KW-0472">Membrane</keyword>
<protein>
    <recommendedName>
        <fullName evidence="8">FAD-binding domain-containing protein</fullName>
    </recommendedName>
</protein>
<evidence type="ECO:0000256" key="1">
    <source>
        <dbReference type="ARBA" id="ARBA00001974"/>
    </source>
</evidence>
<reference evidence="6 7" key="1">
    <citation type="submission" date="2016-09" db="EMBL/GenBank/DDBJ databases">
        <title>Extensive genetic diversity and differential bi-allelic expression allows diatom success in the polar Southern Ocean.</title>
        <authorList>
            <consortium name="DOE Joint Genome Institute"/>
            <person name="Mock T."/>
            <person name="Otillar R.P."/>
            <person name="Strauss J."/>
            <person name="Dupont C."/>
            <person name="Frickenhaus S."/>
            <person name="Maumus F."/>
            <person name="Mcmullan M."/>
            <person name="Sanges R."/>
            <person name="Schmutz J."/>
            <person name="Toseland A."/>
            <person name="Valas R."/>
            <person name="Veluchamy A."/>
            <person name="Ward B.J."/>
            <person name="Allen A."/>
            <person name="Barry K."/>
            <person name="Falciatore A."/>
            <person name="Ferrante M."/>
            <person name="Fortunato A.E."/>
            <person name="Gloeckner G."/>
            <person name="Gruber A."/>
            <person name="Hipkin R."/>
            <person name="Janech M."/>
            <person name="Kroth P."/>
            <person name="Leese F."/>
            <person name="Lindquist E."/>
            <person name="Lyon B.R."/>
            <person name="Martin J."/>
            <person name="Mayer C."/>
            <person name="Parker M."/>
            <person name="Quesneville H."/>
            <person name="Raymond J."/>
            <person name="Uhlig C."/>
            <person name="Valentin K.U."/>
            <person name="Worden A.Z."/>
            <person name="Armbrust E.V."/>
            <person name="Bowler C."/>
            <person name="Green B."/>
            <person name="Moulton V."/>
            <person name="Van Oosterhout C."/>
            <person name="Grigoriev I."/>
        </authorList>
    </citation>
    <scope>NUCLEOTIDE SEQUENCE [LARGE SCALE GENOMIC DNA]</scope>
    <source>
        <strain evidence="6 7">CCMP1102</strain>
    </source>
</reference>
<dbReference type="InParanoid" id="A0A1E7FUK6"/>
<accession>A0A1E7FUK6</accession>